<dbReference type="SUPFAM" id="SSF88723">
    <property type="entry name" value="PIN domain-like"/>
    <property type="match status" value="1"/>
</dbReference>
<dbReference type="AlphaFoldDB" id="A0AAW0DFB9"/>
<reference evidence="4 5" key="1">
    <citation type="submission" date="2024-01" db="EMBL/GenBank/DDBJ databases">
        <title>A draft genome for a cacao thread blight-causing isolate of Paramarasmius palmivorus.</title>
        <authorList>
            <person name="Baruah I.K."/>
            <person name="Bukari Y."/>
            <person name="Amoako-Attah I."/>
            <person name="Meinhardt L.W."/>
            <person name="Bailey B.A."/>
            <person name="Cohen S.P."/>
        </authorList>
    </citation>
    <scope>NUCLEOTIDE SEQUENCE [LARGE SCALE GENOMIC DNA]</scope>
    <source>
        <strain evidence="4 5">GH-12</strain>
    </source>
</reference>
<keyword evidence="1" id="KW-0233">DNA recombination</keyword>
<dbReference type="Gene3D" id="1.10.443.10">
    <property type="entry name" value="Intergrase catalytic core"/>
    <property type="match status" value="1"/>
</dbReference>
<organism evidence="4 5">
    <name type="scientific">Paramarasmius palmivorus</name>
    <dbReference type="NCBI Taxonomy" id="297713"/>
    <lineage>
        <taxon>Eukaryota</taxon>
        <taxon>Fungi</taxon>
        <taxon>Dikarya</taxon>
        <taxon>Basidiomycota</taxon>
        <taxon>Agaricomycotina</taxon>
        <taxon>Agaricomycetes</taxon>
        <taxon>Agaricomycetidae</taxon>
        <taxon>Agaricales</taxon>
        <taxon>Marasmiineae</taxon>
        <taxon>Marasmiaceae</taxon>
        <taxon>Paramarasmius</taxon>
    </lineage>
</organism>
<dbReference type="InterPro" id="IPR013762">
    <property type="entry name" value="Integrase-like_cat_sf"/>
</dbReference>
<accession>A0AAW0DFB9</accession>
<protein>
    <recommendedName>
        <fullName evidence="3">XPG-I domain-containing protein</fullName>
    </recommendedName>
</protein>
<dbReference type="PRINTS" id="PR00853">
    <property type="entry name" value="XPGRADSUPER"/>
</dbReference>
<dbReference type="Proteomes" id="UP001383192">
    <property type="component" value="Unassembled WGS sequence"/>
</dbReference>
<name>A0AAW0DFB9_9AGAR</name>
<feature type="region of interest" description="Disordered" evidence="2">
    <location>
        <begin position="117"/>
        <end position="165"/>
    </location>
</feature>
<dbReference type="SUPFAM" id="SSF56349">
    <property type="entry name" value="DNA breaking-rejoining enzymes"/>
    <property type="match status" value="1"/>
</dbReference>
<proteinExistence type="predicted"/>
<dbReference type="SMART" id="SM00484">
    <property type="entry name" value="XPGI"/>
    <property type="match status" value="1"/>
</dbReference>
<evidence type="ECO:0000256" key="2">
    <source>
        <dbReference type="SAM" id="MobiDB-lite"/>
    </source>
</evidence>
<dbReference type="CDD" id="cd09870">
    <property type="entry name" value="PIN_YEN1"/>
    <property type="match status" value="1"/>
</dbReference>
<dbReference type="GO" id="GO:0015074">
    <property type="term" value="P:DNA integration"/>
    <property type="evidence" value="ECO:0007669"/>
    <property type="project" value="InterPro"/>
</dbReference>
<dbReference type="InterPro" id="IPR006086">
    <property type="entry name" value="XPG-I_dom"/>
</dbReference>
<dbReference type="GO" id="GO:0017108">
    <property type="term" value="F:5'-flap endonuclease activity"/>
    <property type="evidence" value="ECO:0007669"/>
    <property type="project" value="TreeGrafter"/>
</dbReference>
<dbReference type="SUPFAM" id="SSF47807">
    <property type="entry name" value="5' to 3' exonuclease, C-terminal subdomain"/>
    <property type="match status" value="1"/>
</dbReference>
<sequence length="1210" mass="135827">MRHTLKDSVAVVTLDTYSTNHVSVSHSRGQIWSCGVVLCIDFGIYKCIIFMSSLKQSKRFRKQGRSKTPETPSAPLNAVTTAFVGLHQVVSEYRQPNFKFQQTAQDDLDGEREALIEDSVTDKEDEGDAGFSDGEGEEDSGDEEEPHLVPSSASAEASTRDADGDTVMAEAGPSKLNVSIVKEFSKGVGDRTLAGYRSLMNQLEQWVHKHNLISEDEKFFRAEPHEDSPDMISAWIMDACDLIKLDGTESRKSWSHAQKMRAAATFGFGRLHGLGSLTWHRSEVSGKMVGNPSVSQQVSMYMVSLHRRKIDAGEEATSARAITAQILKRMYNFNTRSENWDPQPSHIKQSLSSSSSTDPHSHTRLKNAGRKNHLGPRFRRLLHLAYTIAFACLLRVDEVLNITFDQIELEEDDDGTMLMIITLSKRKTAQFGEILPFVLRQLPEHQRHLCPVRAYAEWIDALNEEDGYVFRRMKKDRTGPLDQAMTSQQFLEGLRHNLLDVNIDPAPYGTHSFRRGGCQWLSMDLRWPFTKICQWGGWSTELTHSTIVRYLVSWNDEPTHQATATHTRPNPFYSYELNTLEVWKILGKHAFSRPHLQHLLPVQPIPTPSELSYQRHQYGERRIIFKGWFTIQRHILMVMYMIARQSSQPMTSLTINAAVFSPSTILMRNTILNILYCTYSSLDREIQPMTQMIDKIRKLLKQHRKTRCLADVALERGFISNFGTTRTFTIGIDISPLLCSYAAKKASLGQAVINSPTDLTLSQFFRFITQLSQATVNCIFVFDGKGRPKKKRGRRVLTRHLPVSHNDAKSFIVAGGFHHHTAPGEADAELAEMNRRDMIDMIISPDSDLFALGASCIAQINSAESKEFDELIVDIYYVHEICQAMALSRERFILYALIAGNDLDDGVDSCGPQTAMKAAESWAMPFLSRYQLLSSGQQVAECLTDLKMEVINILAEKAPAKAKKVQASVFPQREALDAFAKPLTSWTNSHTGPIDAASWVPSIQDIRALTECCRVHLRWDDEEILNKFVRMVYPGAVIQILCSKQVYYDYQDGTLLAARVNATASRRVANRTLLMNPKPKLPLRILDPRLIDPQESVAACFSVIHFTSEVLITLGRGQTIQSAAIELQIPMVLLFAATHPSRYGRLIRAPSVDVEVVSISDASDHDDGGQAKEASNSGVALETSGDDSVDSEIEFGEISQASNFIDLTLD</sequence>
<dbReference type="GO" id="GO:0003677">
    <property type="term" value="F:DNA binding"/>
    <property type="evidence" value="ECO:0007669"/>
    <property type="project" value="InterPro"/>
</dbReference>
<dbReference type="GO" id="GO:0006310">
    <property type="term" value="P:DNA recombination"/>
    <property type="evidence" value="ECO:0007669"/>
    <property type="project" value="UniProtKB-KW"/>
</dbReference>
<dbReference type="InterPro" id="IPR006084">
    <property type="entry name" value="XPG/Rad2"/>
</dbReference>
<dbReference type="InterPro" id="IPR029060">
    <property type="entry name" value="PIN-like_dom_sf"/>
</dbReference>
<evidence type="ECO:0000313" key="4">
    <source>
        <dbReference type="EMBL" id="KAK7049966.1"/>
    </source>
</evidence>
<comment type="caution">
    <text evidence="4">The sequence shown here is derived from an EMBL/GenBank/DDBJ whole genome shotgun (WGS) entry which is preliminary data.</text>
</comment>
<dbReference type="InterPro" id="IPR036279">
    <property type="entry name" value="5-3_exonuclease_C_sf"/>
</dbReference>
<dbReference type="Pfam" id="PF00867">
    <property type="entry name" value="XPG_I"/>
    <property type="match status" value="1"/>
</dbReference>
<feature type="compositionally biased region" description="Acidic residues" evidence="2">
    <location>
        <begin position="123"/>
        <end position="145"/>
    </location>
</feature>
<dbReference type="Gene3D" id="3.40.50.1010">
    <property type="entry name" value="5'-nuclease"/>
    <property type="match status" value="2"/>
</dbReference>
<dbReference type="EMBL" id="JAYKXP010000015">
    <property type="protein sequence ID" value="KAK7049966.1"/>
    <property type="molecule type" value="Genomic_DNA"/>
</dbReference>
<evidence type="ECO:0000259" key="3">
    <source>
        <dbReference type="SMART" id="SM00484"/>
    </source>
</evidence>
<feature type="region of interest" description="Disordered" evidence="2">
    <location>
        <begin position="337"/>
        <end position="370"/>
    </location>
</feature>
<evidence type="ECO:0000256" key="1">
    <source>
        <dbReference type="ARBA" id="ARBA00023172"/>
    </source>
</evidence>
<keyword evidence="5" id="KW-1185">Reference proteome</keyword>
<feature type="domain" description="XPG-I" evidence="3">
    <location>
        <begin position="813"/>
        <end position="887"/>
    </location>
</feature>
<dbReference type="PANTHER" id="PTHR11081:SF59">
    <property type="entry name" value="FI23547P1"/>
    <property type="match status" value="1"/>
</dbReference>
<feature type="region of interest" description="Disordered" evidence="2">
    <location>
        <begin position="1161"/>
        <end position="1188"/>
    </location>
</feature>
<dbReference type="GO" id="GO:0006281">
    <property type="term" value="P:DNA repair"/>
    <property type="evidence" value="ECO:0007669"/>
    <property type="project" value="UniProtKB-ARBA"/>
</dbReference>
<gene>
    <name evidence="4" type="ORF">VNI00_005397</name>
</gene>
<dbReference type="InterPro" id="IPR011010">
    <property type="entry name" value="DNA_brk_join_enz"/>
</dbReference>
<dbReference type="PANTHER" id="PTHR11081">
    <property type="entry name" value="FLAP ENDONUCLEASE FAMILY MEMBER"/>
    <property type="match status" value="1"/>
</dbReference>
<feature type="compositionally biased region" description="Low complexity" evidence="2">
    <location>
        <begin position="345"/>
        <end position="358"/>
    </location>
</feature>
<evidence type="ECO:0000313" key="5">
    <source>
        <dbReference type="Proteomes" id="UP001383192"/>
    </source>
</evidence>